<sequence length="165" mass="18617">AVLFLFLAIYVTLTYRNPLLAGLLLGAAFWSRQPTIFALPFFVIMFSDQWLPQSRSGTLIKRIDLKPLLWLAMGVGFFVLLHFTYNYLRFGTPLDAGYYSGGQVSELPAVYPHGPFHISYISRHIPIVFESLPIFTSQAPYISFSWGGMAIWATTPAFFYALFAG</sequence>
<organism evidence="2">
    <name type="scientific">marine sediment metagenome</name>
    <dbReference type="NCBI Taxonomy" id="412755"/>
    <lineage>
        <taxon>unclassified sequences</taxon>
        <taxon>metagenomes</taxon>
        <taxon>ecological metagenomes</taxon>
    </lineage>
</organism>
<feature type="transmembrane region" description="Helical" evidence="1">
    <location>
        <begin position="24"/>
        <end position="47"/>
    </location>
</feature>
<keyword evidence="1" id="KW-0472">Membrane</keyword>
<dbReference type="AlphaFoldDB" id="X0U5U3"/>
<dbReference type="EMBL" id="BARS01013227">
    <property type="protein sequence ID" value="GAF94721.1"/>
    <property type="molecule type" value="Genomic_DNA"/>
</dbReference>
<reference evidence="2" key="1">
    <citation type="journal article" date="2014" name="Front. Microbiol.">
        <title>High frequency of phylogenetically diverse reductive dehalogenase-homologous genes in deep subseafloor sedimentary metagenomes.</title>
        <authorList>
            <person name="Kawai M."/>
            <person name="Futagami T."/>
            <person name="Toyoda A."/>
            <person name="Takaki Y."/>
            <person name="Nishi S."/>
            <person name="Hori S."/>
            <person name="Arai W."/>
            <person name="Tsubouchi T."/>
            <person name="Morono Y."/>
            <person name="Uchiyama I."/>
            <person name="Ito T."/>
            <person name="Fujiyama A."/>
            <person name="Inagaki F."/>
            <person name="Takami H."/>
        </authorList>
    </citation>
    <scope>NUCLEOTIDE SEQUENCE</scope>
    <source>
        <strain evidence="2">Expedition CK06-06</strain>
    </source>
</reference>
<protein>
    <recommendedName>
        <fullName evidence="3">Glycosyltransferase RgtA/B/C/D-like domain-containing protein</fullName>
    </recommendedName>
</protein>
<name>X0U5U3_9ZZZZ</name>
<feature type="transmembrane region" description="Helical" evidence="1">
    <location>
        <begin position="68"/>
        <end position="88"/>
    </location>
</feature>
<keyword evidence="1" id="KW-0812">Transmembrane</keyword>
<feature type="non-terminal residue" evidence="2">
    <location>
        <position position="1"/>
    </location>
</feature>
<gene>
    <name evidence="2" type="ORF">S01H1_23107</name>
</gene>
<evidence type="ECO:0000313" key="2">
    <source>
        <dbReference type="EMBL" id="GAF94721.1"/>
    </source>
</evidence>
<evidence type="ECO:0008006" key="3">
    <source>
        <dbReference type="Google" id="ProtNLM"/>
    </source>
</evidence>
<feature type="transmembrane region" description="Helical" evidence="1">
    <location>
        <begin position="141"/>
        <end position="163"/>
    </location>
</feature>
<feature type="non-terminal residue" evidence="2">
    <location>
        <position position="165"/>
    </location>
</feature>
<proteinExistence type="predicted"/>
<comment type="caution">
    <text evidence="2">The sequence shown here is derived from an EMBL/GenBank/DDBJ whole genome shotgun (WGS) entry which is preliminary data.</text>
</comment>
<evidence type="ECO:0000256" key="1">
    <source>
        <dbReference type="SAM" id="Phobius"/>
    </source>
</evidence>
<keyword evidence="1" id="KW-1133">Transmembrane helix</keyword>
<accession>X0U5U3</accession>